<feature type="signal peptide" evidence="1">
    <location>
        <begin position="1"/>
        <end position="18"/>
    </location>
</feature>
<proteinExistence type="predicted"/>
<evidence type="ECO:0000259" key="2">
    <source>
        <dbReference type="Pfam" id="PF07589"/>
    </source>
</evidence>
<dbReference type="EMBL" id="CP059693">
    <property type="protein sequence ID" value="WDE11538.1"/>
    <property type="molecule type" value="Genomic_DNA"/>
</dbReference>
<keyword evidence="4" id="KW-1185">Reference proteome</keyword>
<accession>A0ABY7VCX8</accession>
<protein>
    <submittedName>
        <fullName evidence="3">PEP-CTERM sorting domain-containing protein</fullName>
    </submittedName>
</protein>
<evidence type="ECO:0000313" key="4">
    <source>
        <dbReference type="Proteomes" id="UP001215231"/>
    </source>
</evidence>
<evidence type="ECO:0000256" key="1">
    <source>
        <dbReference type="SAM" id="SignalP"/>
    </source>
</evidence>
<feature type="chain" id="PRO_5047391353" evidence="1">
    <location>
        <begin position="19"/>
        <end position="223"/>
    </location>
</feature>
<name>A0ABY7VCX8_9GAMM</name>
<keyword evidence="1" id="KW-0732">Signal</keyword>
<organism evidence="3 4">
    <name type="scientific">Thalassomonas haliotis</name>
    <dbReference type="NCBI Taxonomy" id="485448"/>
    <lineage>
        <taxon>Bacteria</taxon>
        <taxon>Pseudomonadati</taxon>
        <taxon>Pseudomonadota</taxon>
        <taxon>Gammaproteobacteria</taxon>
        <taxon>Alteromonadales</taxon>
        <taxon>Colwelliaceae</taxon>
        <taxon>Thalassomonas</taxon>
    </lineage>
</organism>
<dbReference type="Pfam" id="PF07589">
    <property type="entry name" value="PEP-CTERM"/>
    <property type="match status" value="1"/>
</dbReference>
<dbReference type="Proteomes" id="UP001215231">
    <property type="component" value="Chromosome"/>
</dbReference>
<dbReference type="RefSeq" id="WP_274051687.1">
    <property type="nucleotide sequence ID" value="NZ_CP059693.1"/>
</dbReference>
<evidence type="ECO:0000313" key="3">
    <source>
        <dbReference type="EMBL" id="WDE11538.1"/>
    </source>
</evidence>
<reference evidence="3 4" key="1">
    <citation type="journal article" date="2022" name="Mar. Drugs">
        <title>Bioassay-Guided Fractionation Leads to the Detection of Cholic Acid Generated by the Rare Thalassomonas sp.</title>
        <authorList>
            <person name="Pheiffer F."/>
            <person name="Schneider Y.K."/>
            <person name="Hansen E.H."/>
            <person name="Andersen J.H."/>
            <person name="Isaksson J."/>
            <person name="Busche T."/>
            <person name="R C."/>
            <person name="Kalinowski J."/>
            <person name="Zyl L.V."/>
            <person name="Trindade M."/>
        </authorList>
    </citation>
    <scope>NUCLEOTIDE SEQUENCE [LARGE SCALE GENOMIC DNA]</scope>
    <source>
        <strain evidence="3 4">A5K-61T</strain>
    </source>
</reference>
<sequence length="223" mass="24541">MYKLITLIWLFISLQANAGFLITEFGRDVEGYHGGIFSNNGITFSNFDGYIDQRLQPGFYIDTYDLDGASGDFPPFNLLTFGSYTPGVDVNYGRFGSADIDFDAPLGDEVYLYFYGSESPDNAIGNILTLEALFDDAVVASDSVKVEYQEPGLELQSLHIPIGTPFNRLRLVASEPDSNQGPVFLGIQEVVIYTLPETVPEPGTLMLFSMLILAVGSRRSVKT</sequence>
<dbReference type="InterPro" id="IPR013424">
    <property type="entry name" value="Ice-binding_C"/>
</dbReference>
<gene>
    <name evidence="3" type="ORF">H3N35_25565</name>
</gene>
<feature type="domain" description="Ice-binding protein C-terminal" evidence="2">
    <location>
        <begin position="198"/>
        <end position="219"/>
    </location>
</feature>
<dbReference type="NCBIfam" id="TIGR02595">
    <property type="entry name" value="PEP_CTERM"/>
    <property type="match status" value="1"/>
</dbReference>